<proteinExistence type="predicted"/>
<gene>
    <name evidence="1" type="ORF">ACOLOM_LOCUS2440</name>
</gene>
<accession>A0ACA9KVG3</accession>
<reference evidence="1" key="1">
    <citation type="submission" date="2021-06" db="EMBL/GenBank/DDBJ databases">
        <authorList>
            <person name="Kallberg Y."/>
            <person name="Tangrot J."/>
            <person name="Rosling A."/>
        </authorList>
    </citation>
    <scope>NUCLEOTIDE SEQUENCE</scope>
    <source>
        <strain evidence="1">CL356</strain>
    </source>
</reference>
<protein>
    <submittedName>
        <fullName evidence="1">2584_t:CDS:1</fullName>
    </submittedName>
</protein>
<feature type="non-terminal residue" evidence="1">
    <location>
        <position position="1"/>
    </location>
</feature>
<evidence type="ECO:0000313" key="2">
    <source>
        <dbReference type="Proteomes" id="UP000789525"/>
    </source>
</evidence>
<dbReference type="EMBL" id="CAJVPT010003161">
    <property type="protein sequence ID" value="CAG8492512.1"/>
    <property type="molecule type" value="Genomic_DNA"/>
</dbReference>
<dbReference type="Proteomes" id="UP000789525">
    <property type="component" value="Unassembled WGS sequence"/>
</dbReference>
<keyword evidence="2" id="KW-1185">Reference proteome</keyword>
<comment type="caution">
    <text evidence="1">The sequence shown here is derived from an EMBL/GenBank/DDBJ whole genome shotgun (WGS) entry which is preliminary data.</text>
</comment>
<sequence>TSTLDEEEMEPGARVRIGDVNEWLTKFVDPLIGTRGGGNVFPGPCLPFGVVKVGFDTNQLEENNSGSNGKITGISLELKISSLIIGVPQYGIISQFPMTISSLEDINLNDYGSSRTFEIFKVGYSKFGLESYDTVVELTATRRTGFHRYTFPKGKKDNARVILDLSNVINGVDGNWMKYNGGIITSVSTTQIKGFGRYSSAWSSSPEYDVYFCSQFKTPAKSFATFWSNEIYPDSTYQVGVNSIGAILTFDTSKENVILSRVGISFISAEVACRNAEMEVGEDWDFEKIREKAEASWEVELEKVEIHGGTKEMKKIFYSGLYRSMQKRVVDIARSLIDTYHNEGFMPDGRSGMYNSISRGGSNGDMVLSELFLKKLGKGKINWELGYKAMLKNAFAEPWFRGSNEGRLLVRFYKIYGYIPLITPPEYEIRYREQGVCSKTMEYASVKGFISPINLNGERVESLDNFFKTSKYIAFYDGSSWEYSLNVPHGGPKEFEKRLDLTFSSKSYDNDYFNIKNVPSLFHPNLYHYIGKQYKSIHVIRDIMKKKFGSGRDGLPAKNLTERNIYIQSAKLNNRVLRNTWFRHSEIAKGGILELEMGGEVSKNWGVLEDENERKAGFGEWFSNVKTSPPPSLSDI</sequence>
<organism evidence="1 2">
    <name type="scientific">Acaulospora colombiana</name>
    <dbReference type="NCBI Taxonomy" id="27376"/>
    <lineage>
        <taxon>Eukaryota</taxon>
        <taxon>Fungi</taxon>
        <taxon>Fungi incertae sedis</taxon>
        <taxon>Mucoromycota</taxon>
        <taxon>Glomeromycotina</taxon>
        <taxon>Glomeromycetes</taxon>
        <taxon>Diversisporales</taxon>
        <taxon>Acaulosporaceae</taxon>
        <taxon>Acaulospora</taxon>
    </lineage>
</organism>
<evidence type="ECO:0000313" key="1">
    <source>
        <dbReference type="EMBL" id="CAG8492512.1"/>
    </source>
</evidence>
<name>A0ACA9KVG3_9GLOM</name>